<reference evidence="1 2" key="1">
    <citation type="submission" date="2010-04" db="EMBL/GenBank/DDBJ databases">
        <authorList>
            <person name="Muzny D."/>
            <person name="Qin X."/>
            <person name="Deng J."/>
            <person name="Jiang H."/>
            <person name="Liu Y."/>
            <person name="Qu J."/>
            <person name="Song X.-Z."/>
            <person name="Zhang L."/>
            <person name="Thornton R."/>
            <person name="Coyle M."/>
            <person name="Francisco L."/>
            <person name="Jackson L."/>
            <person name="Javaid M."/>
            <person name="Korchina V."/>
            <person name="Kovar C."/>
            <person name="Mata R."/>
            <person name="Mathew T."/>
            <person name="Ngo R."/>
            <person name="Nguyen L."/>
            <person name="Nguyen N."/>
            <person name="Okwuonu G."/>
            <person name="Ongeri F."/>
            <person name="Pham C."/>
            <person name="Simmons D."/>
            <person name="Wilczek-Boney K."/>
            <person name="Hale W."/>
            <person name="Jakkamsetti A."/>
            <person name="Pham P."/>
            <person name="Ruth R."/>
            <person name="San Lucas F."/>
            <person name="Warren J."/>
            <person name="Zhang J."/>
            <person name="Zhao Z."/>
            <person name="Zhou C."/>
            <person name="Zhu D."/>
            <person name="Lee S."/>
            <person name="Bess C."/>
            <person name="Blankenburg K."/>
            <person name="Forbes L."/>
            <person name="Fu Q."/>
            <person name="Gubbala S."/>
            <person name="Hirani K."/>
            <person name="Jayaseelan J.C."/>
            <person name="Lara F."/>
            <person name="Munidasa M."/>
            <person name="Palculict T."/>
            <person name="Patil S."/>
            <person name="Pu L.-L."/>
            <person name="Saada N."/>
            <person name="Tang L."/>
            <person name="Weissenberger G."/>
            <person name="Zhu Y."/>
            <person name="Hemphill L."/>
            <person name="Shang Y."/>
            <person name="Youmans B."/>
            <person name="Ayvaz T."/>
            <person name="Ross M."/>
            <person name="Santibanez J."/>
            <person name="Aqrawi P."/>
            <person name="Gross S."/>
            <person name="Joshi V."/>
            <person name="Fowler G."/>
            <person name="Nazareth L."/>
            <person name="Reid J."/>
            <person name="Worley K."/>
            <person name="Petrosino J."/>
            <person name="Highlander S."/>
            <person name="Gibbs R."/>
            <person name="Gibbs R."/>
        </authorList>
    </citation>
    <scope>NUCLEOTIDE SEQUENCE [LARGE SCALE GENOMIC DNA]</scope>
    <source>
        <strain evidence="1 2">ATCC 11563</strain>
    </source>
</reference>
<evidence type="ECO:0000313" key="2">
    <source>
        <dbReference type="Proteomes" id="UP000003764"/>
    </source>
</evidence>
<dbReference type="RefSeq" id="WP_003143877.1">
    <property type="nucleotide sequence ID" value="NZ_ADNT01000145.1"/>
</dbReference>
<proteinExistence type="predicted"/>
<accession>A0ABN0A680</accession>
<sequence length="66" mass="7973">MVNWQYLIEEMYDHASDDAEPMAKYQRNQFPFLGIKSQMRRDIFKPYLKEAKAEAKLRFMENPNQA</sequence>
<dbReference type="Pfam" id="PF08713">
    <property type="entry name" value="DNA_alkylation"/>
    <property type="match status" value="1"/>
</dbReference>
<evidence type="ECO:0008006" key="3">
    <source>
        <dbReference type="Google" id="ProtNLM"/>
    </source>
</evidence>
<name>A0ABN0A680_AERVM</name>
<dbReference type="EMBL" id="ADNT01000145">
    <property type="protein sequence ID" value="EFG48742.1"/>
    <property type="molecule type" value="Genomic_DNA"/>
</dbReference>
<dbReference type="InterPro" id="IPR014825">
    <property type="entry name" value="DNA_alkylation"/>
</dbReference>
<dbReference type="Proteomes" id="UP000003764">
    <property type="component" value="Unassembled WGS sequence"/>
</dbReference>
<evidence type="ECO:0000313" key="1">
    <source>
        <dbReference type="EMBL" id="EFG48742.1"/>
    </source>
</evidence>
<feature type="non-terminal residue" evidence="1">
    <location>
        <position position="66"/>
    </location>
</feature>
<dbReference type="Gene3D" id="1.20.1660.10">
    <property type="entry name" value="Hypothetical protein (EF3068)"/>
    <property type="match status" value="1"/>
</dbReference>
<protein>
    <recommendedName>
        <fullName evidence="3">DNA alkylation repair enzyme</fullName>
    </recommendedName>
</protein>
<comment type="caution">
    <text evidence="1">The sequence shown here is derived from an EMBL/GenBank/DDBJ whole genome shotgun (WGS) entry which is preliminary data.</text>
</comment>
<gene>
    <name evidence="1" type="ORF">HMPREF0061_1912</name>
</gene>
<keyword evidence="2" id="KW-1185">Reference proteome</keyword>
<organism evidence="1 2">
    <name type="scientific">Aerococcus viridans (strain ATCC 11563 / DSM 20340 / CCUG 4311 / JCM 20461 / NBRC 12219 / NCTC 8251 / M1)</name>
    <dbReference type="NCBI Taxonomy" id="655812"/>
    <lineage>
        <taxon>Bacteria</taxon>
        <taxon>Bacillati</taxon>
        <taxon>Bacillota</taxon>
        <taxon>Bacilli</taxon>
        <taxon>Lactobacillales</taxon>
        <taxon>Aerococcaceae</taxon>
        <taxon>Aerococcus</taxon>
    </lineage>
</organism>